<dbReference type="EMBL" id="LR590481">
    <property type="protein sequence ID" value="VTQ83362.1"/>
    <property type="molecule type" value="Genomic_DNA"/>
</dbReference>
<evidence type="ECO:0008006" key="3">
    <source>
        <dbReference type="Google" id="ProtNLM"/>
    </source>
</evidence>
<dbReference type="SUPFAM" id="SSF69318">
    <property type="entry name" value="Integrin alpha N-terminal domain"/>
    <property type="match status" value="1"/>
</dbReference>
<keyword evidence="2" id="KW-1185">Reference proteome</keyword>
<gene>
    <name evidence="1" type="ORF">NCTC503_00340</name>
</gene>
<accession>A0A4U9QXH9</accession>
<protein>
    <recommendedName>
        <fullName evidence="3">Spore coat protein</fullName>
    </recommendedName>
</protein>
<dbReference type="AlphaFoldDB" id="A0A4U9QXH9"/>
<dbReference type="RefSeq" id="WP_243117921.1">
    <property type="nucleotide sequence ID" value="NZ_CBCRUQ010000015.1"/>
</dbReference>
<dbReference type="KEGG" id="hhw:NCTC503_00340"/>
<organism evidence="1 2">
    <name type="scientific">Hathewaya histolytica</name>
    <name type="common">Clostridium histolyticum</name>
    <dbReference type="NCBI Taxonomy" id="1498"/>
    <lineage>
        <taxon>Bacteria</taxon>
        <taxon>Bacillati</taxon>
        <taxon>Bacillota</taxon>
        <taxon>Clostridia</taxon>
        <taxon>Eubacteriales</taxon>
        <taxon>Clostridiaceae</taxon>
        <taxon>Hathewaya</taxon>
    </lineage>
</organism>
<evidence type="ECO:0000313" key="1">
    <source>
        <dbReference type="EMBL" id="VTQ83362.1"/>
    </source>
</evidence>
<dbReference type="Proteomes" id="UP000308489">
    <property type="component" value="Chromosome 1"/>
</dbReference>
<evidence type="ECO:0000313" key="2">
    <source>
        <dbReference type="Proteomes" id="UP000308489"/>
    </source>
</evidence>
<sequence length="283" mass="32581">MYINIPPNVNIAESDKGLDEINVKSNNVYYEDEYTRSEKNSKFKPPKTIDGYEVLDFKKSDVTGDGFPEYIYLLGKSRNDSPNFKEDIHLFIQDGRTKRVYYITMKDNAGYEPELFLGDLTGDGINDIFVSIGSGGSGGFYYYYIFSYKNGDFVKIFDHEDFSNSQKYNVNFRDYYRVEVVSVDGKEKFIIDISHRSREYLDQYYDKLGKLKKPVSGDVTGLNVLFPIYSTFGVKNKFDLFAIQRIIGTYSADGLGYLQTYLSFEDGIFKKVWSQVAINQVGK</sequence>
<reference evidence="1 2" key="1">
    <citation type="submission" date="2019-05" db="EMBL/GenBank/DDBJ databases">
        <authorList>
            <consortium name="Pathogen Informatics"/>
        </authorList>
    </citation>
    <scope>NUCLEOTIDE SEQUENCE [LARGE SCALE GENOMIC DNA]</scope>
    <source>
        <strain evidence="1 2">NCTC503</strain>
    </source>
</reference>
<proteinExistence type="predicted"/>
<dbReference type="InterPro" id="IPR028994">
    <property type="entry name" value="Integrin_alpha_N"/>
</dbReference>
<name>A0A4U9QXH9_HATHI</name>